<reference evidence="2 3" key="1">
    <citation type="submission" date="2020-06" db="EMBL/GenBank/DDBJ databases">
        <title>Description of novel acetic acid bacteria.</title>
        <authorList>
            <person name="Sombolestani A."/>
        </authorList>
    </citation>
    <scope>NUCLEOTIDE SEQUENCE [LARGE SCALE GENOMIC DNA]</scope>
    <source>
        <strain evidence="2 3">LMG 31431</strain>
    </source>
</reference>
<evidence type="ECO:0000259" key="1">
    <source>
        <dbReference type="Pfam" id="PF05173"/>
    </source>
</evidence>
<dbReference type="EMBL" id="JABXXP010000591">
    <property type="protein sequence ID" value="NVN12804.1"/>
    <property type="molecule type" value="Genomic_DNA"/>
</dbReference>
<dbReference type="Pfam" id="PF05173">
    <property type="entry name" value="DapB_C"/>
    <property type="match status" value="1"/>
</dbReference>
<evidence type="ECO:0000313" key="2">
    <source>
        <dbReference type="EMBL" id="NVN12804.1"/>
    </source>
</evidence>
<accession>A0A7Y7M8A0</accession>
<dbReference type="RefSeq" id="WP_281362843.1">
    <property type="nucleotide sequence ID" value="NZ_JABXXP010000591.1"/>
</dbReference>
<dbReference type="GO" id="GO:0005829">
    <property type="term" value="C:cytosol"/>
    <property type="evidence" value="ECO:0007669"/>
    <property type="project" value="TreeGrafter"/>
</dbReference>
<dbReference type="GO" id="GO:0009089">
    <property type="term" value="P:lysine biosynthetic process via diaminopimelate"/>
    <property type="evidence" value="ECO:0007669"/>
    <property type="project" value="InterPro"/>
</dbReference>
<evidence type="ECO:0000313" key="3">
    <source>
        <dbReference type="Proteomes" id="UP000534870"/>
    </source>
</evidence>
<comment type="caution">
    <text evidence="2">The sequence shown here is derived from an EMBL/GenBank/DDBJ whole genome shotgun (WGS) entry which is preliminary data.</text>
</comment>
<dbReference type="AlphaFoldDB" id="A0A7Y7M8A0"/>
<proteinExistence type="predicted"/>
<dbReference type="InterPro" id="IPR022663">
    <property type="entry name" value="DapB_C"/>
</dbReference>
<feature type="non-terminal residue" evidence="2">
    <location>
        <position position="1"/>
    </location>
</feature>
<dbReference type="InterPro" id="IPR023940">
    <property type="entry name" value="DHDPR_bac"/>
</dbReference>
<dbReference type="InterPro" id="IPR036291">
    <property type="entry name" value="NAD(P)-bd_dom_sf"/>
</dbReference>
<dbReference type="PANTHER" id="PTHR20836:SF0">
    <property type="entry name" value="4-HYDROXY-TETRAHYDRODIPICOLINATE REDUCTASE 1, CHLOROPLASTIC-RELATED"/>
    <property type="match status" value="1"/>
</dbReference>
<dbReference type="Proteomes" id="UP000534870">
    <property type="component" value="Unassembled WGS sequence"/>
</dbReference>
<dbReference type="SUPFAM" id="SSF55347">
    <property type="entry name" value="Glyceraldehyde-3-phosphate dehydrogenase-like, C-terminal domain"/>
    <property type="match status" value="1"/>
</dbReference>
<feature type="domain" description="Dihydrodipicolinate reductase C-terminal" evidence="1">
    <location>
        <begin position="7"/>
        <end position="84"/>
    </location>
</feature>
<dbReference type="SUPFAM" id="SSF51735">
    <property type="entry name" value="NAD(P)-binding Rossmann-fold domains"/>
    <property type="match status" value="1"/>
</dbReference>
<dbReference type="GO" id="GO:0019877">
    <property type="term" value="P:diaminopimelate biosynthetic process"/>
    <property type="evidence" value="ECO:0007669"/>
    <property type="project" value="TreeGrafter"/>
</dbReference>
<sequence>DLASHVEDARTGHTGPRRADAIGFAVLRGGQIVGEHTLTFTSAAEQITLAHRSFDRRIYATGAVRAALWLRGRTPGLYDMEDVLGLRAP</sequence>
<dbReference type="PANTHER" id="PTHR20836">
    <property type="entry name" value="DIHYDRODIPICOLINATE REDUCTASE"/>
    <property type="match status" value="1"/>
</dbReference>
<name>A0A7Y7M8A0_9PROT</name>
<organism evidence="2 3">
    <name type="scientific">Nguyenibacter vanlangensis</name>
    <dbReference type="NCBI Taxonomy" id="1216886"/>
    <lineage>
        <taxon>Bacteria</taxon>
        <taxon>Pseudomonadati</taxon>
        <taxon>Pseudomonadota</taxon>
        <taxon>Alphaproteobacteria</taxon>
        <taxon>Acetobacterales</taxon>
        <taxon>Acetobacteraceae</taxon>
        <taxon>Nguyenibacter</taxon>
    </lineage>
</organism>
<protein>
    <submittedName>
        <fullName evidence="2">4-hydroxy-tetrahydrodipicolinate reductase</fullName>
    </submittedName>
</protein>
<dbReference type="GO" id="GO:0008839">
    <property type="term" value="F:4-hydroxy-tetrahydrodipicolinate reductase"/>
    <property type="evidence" value="ECO:0007669"/>
    <property type="project" value="InterPro"/>
</dbReference>
<dbReference type="Gene3D" id="3.40.50.720">
    <property type="entry name" value="NAD(P)-binding Rossmann-like Domain"/>
    <property type="match status" value="1"/>
</dbReference>
<gene>
    <name evidence="2" type="ORF">HUK84_17015</name>
</gene>